<dbReference type="Pfam" id="PF12974">
    <property type="entry name" value="Phosphonate-bd"/>
    <property type="match status" value="1"/>
</dbReference>
<dbReference type="SUPFAM" id="SSF53850">
    <property type="entry name" value="Periplasmic binding protein-like II"/>
    <property type="match status" value="1"/>
</dbReference>
<keyword evidence="2 3" id="KW-0732">Signal</keyword>
<evidence type="ECO:0000313" key="6">
    <source>
        <dbReference type="Proteomes" id="UP000502421"/>
    </source>
</evidence>
<reference evidence="4" key="2">
    <citation type="submission" date="2020-09" db="EMBL/GenBank/DDBJ databases">
        <authorList>
            <person name="Kittiwongwattana C."/>
        </authorList>
    </citation>
    <scope>NUCLEOTIDE SEQUENCE</scope>
    <source>
        <strain evidence="4">1310</strain>
    </source>
</reference>
<dbReference type="EMBL" id="CP051204">
    <property type="protein sequence ID" value="QJB42129.1"/>
    <property type="molecule type" value="Genomic_DNA"/>
</dbReference>
<organism evidence="4 6">
    <name type="scientific">Chitinophaga oryzae</name>
    <dbReference type="NCBI Taxonomy" id="2725414"/>
    <lineage>
        <taxon>Bacteria</taxon>
        <taxon>Pseudomonadati</taxon>
        <taxon>Bacteroidota</taxon>
        <taxon>Chitinophagia</taxon>
        <taxon>Chitinophagales</taxon>
        <taxon>Chitinophagaceae</taxon>
        <taxon>Chitinophaga</taxon>
    </lineage>
</organism>
<dbReference type="Proteomes" id="UP000502421">
    <property type="component" value="Chromosome"/>
</dbReference>
<dbReference type="GO" id="GO:0043190">
    <property type="term" value="C:ATP-binding cassette (ABC) transporter complex"/>
    <property type="evidence" value="ECO:0007669"/>
    <property type="project" value="InterPro"/>
</dbReference>
<gene>
    <name evidence="5" type="ORF">HF324_31515</name>
    <name evidence="4" type="ORF">HF329_31495</name>
</gene>
<evidence type="ECO:0000313" key="7">
    <source>
        <dbReference type="Proteomes" id="UP000503144"/>
    </source>
</evidence>
<evidence type="ECO:0000256" key="3">
    <source>
        <dbReference type="SAM" id="SignalP"/>
    </source>
</evidence>
<dbReference type="InterPro" id="IPR005770">
    <property type="entry name" value="PhnD"/>
</dbReference>
<comment type="similarity">
    <text evidence="1">Belongs to the phosphate/phosphite/phosphonate binding protein family.</text>
</comment>
<evidence type="ECO:0000256" key="1">
    <source>
        <dbReference type="ARBA" id="ARBA00007162"/>
    </source>
</evidence>
<dbReference type="PANTHER" id="PTHR35841">
    <property type="entry name" value="PHOSPHONATES-BINDING PERIPLASMIC PROTEIN"/>
    <property type="match status" value="1"/>
</dbReference>
<dbReference type="EMBL" id="CP051205">
    <property type="protein sequence ID" value="QJB35587.1"/>
    <property type="molecule type" value="Genomic_DNA"/>
</dbReference>
<dbReference type="Gene3D" id="3.40.190.10">
    <property type="entry name" value="Periplasmic binding protein-like II"/>
    <property type="match status" value="2"/>
</dbReference>
<protein>
    <submittedName>
        <fullName evidence="4">Phosphate/phosphite/phosphonate ABC transporter substrate-binding protein</fullName>
    </submittedName>
</protein>
<accession>A0AAE6ZMU3</accession>
<sequence length="311" mass="34029">MKQLMWLTALLITGSFHSTVAAGQPSRDTLVLATYQYSTNTRTANLQPLALTLQQQLGNPVKVMSYPSVQQLITGLSKQEVDIAFISTMGYLLYDQQSQKHYTPTVSLQFPPDTASDHYKSCIVARHDFAGTDIRSLQAVKGKNTFAFVNKGSTSGNLIPRLALSGAGISSPEAVFSDIVYTGNHKSALEGVINGQYQFAALGKEEYATLRKDNPAAAAAVKVLWSSAEIPLGPVLLRADMKQKHKTQVVRALLQLHQQQPAAFDAIKAGWTEARYATAFKPVTRASYYRFLNVQSTPGVVKEILEQFGVM</sequence>
<name>A0AAE6ZMU3_9BACT</name>
<dbReference type="RefSeq" id="WP_168810817.1">
    <property type="nucleotide sequence ID" value="NZ_CP051204.2"/>
</dbReference>
<dbReference type="Proteomes" id="UP000503144">
    <property type="component" value="Chromosome"/>
</dbReference>
<evidence type="ECO:0000256" key="2">
    <source>
        <dbReference type="ARBA" id="ARBA00022729"/>
    </source>
</evidence>
<dbReference type="GO" id="GO:0055085">
    <property type="term" value="P:transmembrane transport"/>
    <property type="evidence" value="ECO:0007669"/>
    <property type="project" value="InterPro"/>
</dbReference>
<feature type="signal peptide" evidence="3">
    <location>
        <begin position="1"/>
        <end position="21"/>
    </location>
</feature>
<reference evidence="6 7" key="1">
    <citation type="submission" date="2020-04" db="EMBL/GenBank/DDBJ databases">
        <authorList>
            <person name="Kittiwongwattana C."/>
        </authorList>
    </citation>
    <scope>NUCLEOTIDE SEQUENCE [LARGE SCALE GENOMIC DNA]</scope>
    <source>
        <strain evidence="5 7">1303</strain>
        <strain evidence="6">1310</strain>
    </source>
</reference>
<keyword evidence="7" id="KW-1185">Reference proteome</keyword>
<proteinExistence type="inferred from homology"/>
<dbReference type="NCBIfam" id="TIGR01098">
    <property type="entry name" value="3A0109s03R"/>
    <property type="match status" value="1"/>
</dbReference>
<dbReference type="KEGG" id="coy:HF329_31495"/>
<dbReference type="AlphaFoldDB" id="A0AAE6ZMU3"/>
<evidence type="ECO:0000313" key="4">
    <source>
        <dbReference type="EMBL" id="QJB35587.1"/>
    </source>
</evidence>
<dbReference type="PANTHER" id="PTHR35841:SF1">
    <property type="entry name" value="PHOSPHONATES-BINDING PERIPLASMIC PROTEIN"/>
    <property type="match status" value="1"/>
</dbReference>
<feature type="chain" id="PRO_5042289203" evidence="3">
    <location>
        <begin position="22"/>
        <end position="311"/>
    </location>
</feature>
<evidence type="ECO:0000313" key="5">
    <source>
        <dbReference type="EMBL" id="QJB42129.1"/>
    </source>
</evidence>